<accession>A0A2S7KBD0</accession>
<dbReference type="Proteomes" id="UP000239504">
    <property type="component" value="Unassembled WGS sequence"/>
</dbReference>
<evidence type="ECO:0000313" key="1">
    <source>
        <dbReference type="EMBL" id="PQA89739.1"/>
    </source>
</evidence>
<protein>
    <submittedName>
        <fullName evidence="1">Uncharacterized protein</fullName>
    </submittedName>
</protein>
<organism evidence="1 2">
    <name type="scientific">Hyphococcus luteus</name>
    <dbReference type="NCBI Taxonomy" id="2058213"/>
    <lineage>
        <taxon>Bacteria</taxon>
        <taxon>Pseudomonadati</taxon>
        <taxon>Pseudomonadota</taxon>
        <taxon>Alphaproteobacteria</taxon>
        <taxon>Parvularculales</taxon>
        <taxon>Parvularculaceae</taxon>
        <taxon>Hyphococcus</taxon>
    </lineage>
</organism>
<comment type="caution">
    <text evidence="1">The sequence shown here is derived from an EMBL/GenBank/DDBJ whole genome shotgun (WGS) entry which is preliminary data.</text>
</comment>
<sequence length="60" mass="7223">MRFYNASCLDDRHMILMLTFVLQQNRCEQKRLCGRSQSLQFYWRPTSSLADRLPEKKLQA</sequence>
<dbReference type="AlphaFoldDB" id="A0A2S7KBD0"/>
<reference evidence="1 2" key="1">
    <citation type="submission" date="2017-12" db="EMBL/GenBank/DDBJ databases">
        <authorList>
            <person name="Hurst M.R.H."/>
        </authorList>
    </citation>
    <scope>NUCLEOTIDE SEQUENCE [LARGE SCALE GENOMIC DNA]</scope>
    <source>
        <strain evidence="1 2">SY-3-19</strain>
    </source>
</reference>
<keyword evidence="2" id="KW-1185">Reference proteome</keyword>
<proteinExistence type="predicted"/>
<gene>
    <name evidence="1" type="ORF">CW354_02465</name>
</gene>
<name>A0A2S7KBD0_9PROT</name>
<dbReference type="EMBL" id="PJCH01000001">
    <property type="protein sequence ID" value="PQA89739.1"/>
    <property type="molecule type" value="Genomic_DNA"/>
</dbReference>
<evidence type="ECO:0000313" key="2">
    <source>
        <dbReference type="Proteomes" id="UP000239504"/>
    </source>
</evidence>